<sequence>MEADIDDAENPMEALLAQSASLVFPNQEEKIHDNNPKTKIVHNDQTCKLSQRQSSYANLRLNNTFSKPNEKAKSQRYVNLEENENPVIVLTDKNDDDSNAPIGLSIRQPSFSSLHGYIIPKGTPENNEIQLVIEENENQMRQEGQKNNNKLSTKQSSYANLDEPGDNDLNPVIVLTNDIENDEEDDDNDQPIGLSVRQPSFASLKGNVIPKGGIEATIMPLVVEENEEQPRNVENVPMNLSQRQSSYVNLHLSSSHQKDDIRIPNHLIEPISENVEENPIIVLVGSDDDDNDNDNNENSNIQIGLSVRQPSFASLNGMVIPKGGFEATVMPLVIEEESDQVSMMTNQNNEKIDFNVRQSSYTNLKILVNPDEITEIDGISEETYDGNIDDDNPIIVLTDEISDENAPIGLSVRQPSFASLDTHNIIPKGGFTSTRQIIEEEIDDVNEENNVNLDEPDDEVKQQILTSLSTFNQEWWKQIGYAPEKPNMKTNNKQIPKYKSYMDFDFISYKPIDPKINNISVDEKKRISNEQPRKKIINQCSSQLAVHPTLTLIRINSSGREISKVEMPGMDHYENDENIYMNKGPSLMRVNSFGNKSSLKIVEMPIISERNQLYNDNSIEHSSETPNMSGSDNSNPNTIMDEIDNEIINSSYKMQNLLHDWEKQLDEIDSKLEQDLKESEEKYHDDYSMIEEAYKLELNRINNDHTSSADMRKTANKMLNSRNFKAASQLVVDARLKEKKYNHKAINRARNEYITSRNQLKDEYENEKNQLILEYTKKRSSLIKEREKSISPMRNNMMTLMKMRKACEKQNIHQSKSQNKDVKKGRSSLPRLNKGSKKHK</sequence>
<dbReference type="RefSeq" id="XP_068368046.1">
    <property type="nucleotide sequence ID" value="XM_068497978.1"/>
</dbReference>
<feature type="compositionally biased region" description="Polar residues" evidence="2">
    <location>
        <begin position="145"/>
        <end position="159"/>
    </location>
</feature>
<dbReference type="Proteomes" id="UP000179807">
    <property type="component" value="Unassembled WGS sequence"/>
</dbReference>
<evidence type="ECO:0000256" key="2">
    <source>
        <dbReference type="SAM" id="MobiDB-lite"/>
    </source>
</evidence>
<feature type="compositionally biased region" description="Polar residues" evidence="2">
    <location>
        <begin position="624"/>
        <end position="638"/>
    </location>
</feature>
<accession>A0A1J4KYX5</accession>
<dbReference type="EMBL" id="MLAK01000303">
    <property type="protein sequence ID" value="OHT14910.1"/>
    <property type="molecule type" value="Genomic_DNA"/>
</dbReference>
<keyword evidence="1" id="KW-0175">Coiled coil</keyword>
<keyword evidence="4" id="KW-1185">Reference proteome</keyword>
<evidence type="ECO:0000256" key="1">
    <source>
        <dbReference type="SAM" id="Coils"/>
    </source>
</evidence>
<dbReference type="GeneID" id="94832682"/>
<name>A0A1J4KYX5_9EUKA</name>
<evidence type="ECO:0000313" key="3">
    <source>
        <dbReference type="EMBL" id="OHT14910.1"/>
    </source>
</evidence>
<gene>
    <name evidence="3" type="ORF">TRFO_14707</name>
</gene>
<evidence type="ECO:0000313" key="4">
    <source>
        <dbReference type="Proteomes" id="UP000179807"/>
    </source>
</evidence>
<feature type="region of interest" description="Disordered" evidence="2">
    <location>
        <begin position="139"/>
        <end position="170"/>
    </location>
</feature>
<dbReference type="AlphaFoldDB" id="A0A1J4KYX5"/>
<dbReference type="VEuPathDB" id="TrichDB:TRFO_14707"/>
<comment type="caution">
    <text evidence="3">The sequence shown here is derived from an EMBL/GenBank/DDBJ whole genome shotgun (WGS) entry which is preliminary data.</text>
</comment>
<reference evidence="3" key="1">
    <citation type="submission" date="2016-10" db="EMBL/GenBank/DDBJ databases">
        <authorList>
            <person name="Benchimol M."/>
            <person name="Almeida L.G."/>
            <person name="Vasconcelos A.T."/>
            <person name="Perreira-Neves A."/>
            <person name="Rosa I.A."/>
            <person name="Tasca T."/>
            <person name="Bogo M.R."/>
            <person name="de Souza W."/>
        </authorList>
    </citation>
    <scope>NUCLEOTIDE SEQUENCE [LARGE SCALE GENOMIC DNA]</scope>
    <source>
        <strain evidence="3">K</strain>
    </source>
</reference>
<protein>
    <submittedName>
        <fullName evidence="3">Uncharacterized protein</fullName>
    </submittedName>
</protein>
<feature type="region of interest" description="Disordered" evidence="2">
    <location>
        <begin position="618"/>
        <end position="640"/>
    </location>
</feature>
<organism evidence="3 4">
    <name type="scientific">Tritrichomonas foetus</name>
    <dbReference type="NCBI Taxonomy" id="1144522"/>
    <lineage>
        <taxon>Eukaryota</taxon>
        <taxon>Metamonada</taxon>
        <taxon>Parabasalia</taxon>
        <taxon>Tritrichomonadida</taxon>
        <taxon>Tritrichomonadidae</taxon>
        <taxon>Tritrichomonas</taxon>
    </lineage>
</organism>
<feature type="region of interest" description="Disordered" evidence="2">
    <location>
        <begin position="805"/>
        <end position="840"/>
    </location>
</feature>
<feature type="coiled-coil region" evidence="1">
    <location>
        <begin position="750"/>
        <end position="781"/>
    </location>
</feature>
<proteinExistence type="predicted"/>